<evidence type="ECO:0000313" key="1">
    <source>
        <dbReference type="EMBL" id="MFD1886825.1"/>
    </source>
</evidence>
<accession>A0ABW4RKS4</accession>
<protein>
    <recommendedName>
        <fullName evidence="3">Head-tail adaptor protein</fullName>
    </recommendedName>
</protein>
<sequence length="115" mass="13393">MRSFRFGAMMRKYNTVYTAVRTAAGSRDADGVWITGEVQRKQLRGHIQPISERLVQADGGRYTEEDRMLYTQHAHQTDELVEYRGVQYIVSEEKDREYSDINQYVLKKVVANDTV</sequence>
<dbReference type="Proteomes" id="UP001597233">
    <property type="component" value="Unassembled WGS sequence"/>
</dbReference>
<dbReference type="RefSeq" id="WP_347326798.1">
    <property type="nucleotide sequence ID" value="NZ_JBCGUH010000015.1"/>
</dbReference>
<evidence type="ECO:0008006" key="3">
    <source>
        <dbReference type="Google" id="ProtNLM"/>
    </source>
</evidence>
<name>A0ABW4RKS4_9BACL</name>
<proteinExistence type="predicted"/>
<comment type="caution">
    <text evidence="1">The sequence shown here is derived from an EMBL/GenBank/DDBJ whole genome shotgun (WGS) entry which is preliminary data.</text>
</comment>
<dbReference type="EMBL" id="JBHUEH010000021">
    <property type="protein sequence ID" value="MFD1886825.1"/>
    <property type="molecule type" value="Genomic_DNA"/>
</dbReference>
<evidence type="ECO:0000313" key="2">
    <source>
        <dbReference type="Proteomes" id="UP001597233"/>
    </source>
</evidence>
<gene>
    <name evidence="1" type="ORF">ACFSC9_15010</name>
</gene>
<keyword evidence="2" id="KW-1185">Reference proteome</keyword>
<reference evidence="2" key="1">
    <citation type="journal article" date="2019" name="Int. J. Syst. Evol. Microbiol.">
        <title>The Global Catalogue of Microorganisms (GCM) 10K type strain sequencing project: providing services to taxonomists for standard genome sequencing and annotation.</title>
        <authorList>
            <consortium name="The Broad Institute Genomics Platform"/>
            <consortium name="The Broad Institute Genome Sequencing Center for Infectious Disease"/>
            <person name="Wu L."/>
            <person name="Ma J."/>
        </authorList>
    </citation>
    <scope>NUCLEOTIDE SEQUENCE [LARGE SCALE GENOMIC DNA]</scope>
    <source>
        <strain evidence="2">CCUG 54950</strain>
    </source>
</reference>
<organism evidence="1 2">
    <name type="scientific">Paenibacillus wenxiniae</name>
    <dbReference type="NCBI Taxonomy" id="1636843"/>
    <lineage>
        <taxon>Bacteria</taxon>
        <taxon>Bacillati</taxon>
        <taxon>Bacillota</taxon>
        <taxon>Bacilli</taxon>
        <taxon>Bacillales</taxon>
        <taxon>Paenibacillaceae</taxon>
        <taxon>Paenibacillus</taxon>
    </lineage>
</organism>